<dbReference type="AlphaFoldDB" id="A0A1T4MNM5"/>
<name>A0A1T4MNM5_9BACT</name>
<proteinExistence type="predicted"/>
<dbReference type="EMBL" id="FUWZ01000001">
    <property type="protein sequence ID" value="SJZ68394.1"/>
    <property type="molecule type" value="Genomic_DNA"/>
</dbReference>
<evidence type="ECO:0000313" key="2">
    <source>
        <dbReference type="EMBL" id="SJZ68394.1"/>
    </source>
</evidence>
<evidence type="ECO:0000313" key="3">
    <source>
        <dbReference type="Proteomes" id="UP000190367"/>
    </source>
</evidence>
<feature type="transmembrane region" description="Helical" evidence="1">
    <location>
        <begin position="51"/>
        <end position="74"/>
    </location>
</feature>
<reference evidence="3" key="1">
    <citation type="submission" date="2017-02" db="EMBL/GenBank/DDBJ databases">
        <authorList>
            <person name="Varghese N."/>
            <person name="Submissions S."/>
        </authorList>
    </citation>
    <scope>NUCLEOTIDE SEQUENCE [LARGE SCALE GENOMIC DNA]</scope>
    <source>
        <strain evidence="3">DSM 22224</strain>
    </source>
</reference>
<gene>
    <name evidence="2" type="ORF">SAMN04488128_1011188</name>
</gene>
<keyword evidence="3" id="KW-1185">Reference proteome</keyword>
<dbReference type="Proteomes" id="UP000190367">
    <property type="component" value="Unassembled WGS sequence"/>
</dbReference>
<accession>A0A1T4MNM5</accession>
<sequence>MLWWKMFMRKRNSPVNNNQSYLWLDRWAARWNRAVLASCSRLQKKITRVPLLYQKMILTCFFLSGLAVCIYIGFSGMGARRGALFKIDAIRHPAYVLPVRAGAGPVQRAESPASNAGIKELRKYLDSLSSTAEGKLLLDSLRKSRPSLYDSLIYTDRYFQLQ</sequence>
<keyword evidence="1" id="KW-1133">Transmembrane helix</keyword>
<keyword evidence="1" id="KW-0812">Transmembrane</keyword>
<organism evidence="2 3">
    <name type="scientific">Chitinophaga eiseniae</name>
    <dbReference type="NCBI Taxonomy" id="634771"/>
    <lineage>
        <taxon>Bacteria</taxon>
        <taxon>Pseudomonadati</taxon>
        <taxon>Bacteroidota</taxon>
        <taxon>Chitinophagia</taxon>
        <taxon>Chitinophagales</taxon>
        <taxon>Chitinophagaceae</taxon>
        <taxon>Chitinophaga</taxon>
    </lineage>
</organism>
<dbReference type="STRING" id="634771.SAMN04488128_1011188"/>
<protein>
    <submittedName>
        <fullName evidence="2">Uncharacterized protein</fullName>
    </submittedName>
</protein>
<evidence type="ECO:0000256" key="1">
    <source>
        <dbReference type="SAM" id="Phobius"/>
    </source>
</evidence>
<dbReference type="OrthoDB" id="670725at2"/>
<keyword evidence="1" id="KW-0472">Membrane</keyword>